<name>A0A543PLK0_9MICO</name>
<dbReference type="Proteomes" id="UP000320085">
    <property type="component" value="Unassembled WGS sequence"/>
</dbReference>
<proteinExistence type="predicted"/>
<organism evidence="2 3">
    <name type="scientific">Humibacillus xanthopallidus</name>
    <dbReference type="NCBI Taxonomy" id="412689"/>
    <lineage>
        <taxon>Bacteria</taxon>
        <taxon>Bacillati</taxon>
        <taxon>Actinomycetota</taxon>
        <taxon>Actinomycetes</taxon>
        <taxon>Micrococcales</taxon>
        <taxon>Intrasporangiaceae</taxon>
        <taxon>Humibacillus</taxon>
    </lineage>
</organism>
<sequence length="199" mass="20294">MSSETKNPSEHRGVARRTVAKGMAWSVPAVAVAAAAPVLAASGAPPTPAVGTACKLPGNSAQGCADVFAGLPGLDPNKAFAIPLLITNNTNKAIVLKPSVTITSSGLPFNVVGIIPTYCTPIAPGASVKVIVYANSDNSANQSVTLGFIIPWGHDCNDVDHAPIVINDVVISAFPPCSSNTPFPQGPPTCDPPFYQQPA</sequence>
<protein>
    <submittedName>
        <fullName evidence="2">Uncharacterized protein</fullName>
    </submittedName>
</protein>
<evidence type="ECO:0000313" key="2">
    <source>
        <dbReference type="EMBL" id="TQN44940.1"/>
    </source>
</evidence>
<evidence type="ECO:0000256" key="1">
    <source>
        <dbReference type="SAM" id="SignalP"/>
    </source>
</evidence>
<feature type="signal peptide" evidence="1">
    <location>
        <begin position="1"/>
        <end position="40"/>
    </location>
</feature>
<accession>A0A543PLK0</accession>
<dbReference type="PROSITE" id="PS51318">
    <property type="entry name" value="TAT"/>
    <property type="match status" value="1"/>
</dbReference>
<dbReference type="EMBL" id="VFQF01000003">
    <property type="protein sequence ID" value="TQN44940.1"/>
    <property type="molecule type" value="Genomic_DNA"/>
</dbReference>
<comment type="caution">
    <text evidence="2">The sequence shown here is derived from an EMBL/GenBank/DDBJ whole genome shotgun (WGS) entry which is preliminary data.</text>
</comment>
<evidence type="ECO:0000313" key="3">
    <source>
        <dbReference type="Proteomes" id="UP000320085"/>
    </source>
</evidence>
<gene>
    <name evidence="2" type="ORF">FHX52_4164</name>
</gene>
<dbReference type="InterPro" id="IPR006311">
    <property type="entry name" value="TAT_signal"/>
</dbReference>
<keyword evidence="1" id="KW-0732">Signal</keyword>
<dbReference type="AlphaFoldDB" id="A0A543PLK0"/>
<dbReference type="RefSeq" id="WP_141824233.1">
    <property type="nucleotide sequence ID" value="NZ_BAAAQC010000009.1"/>
</dbReference>
<reference evidence="2 3" key="1">
    <citation type="submission" date="2019-06" db="EMBL/GenBank/DDBJ databases">
        <title>Sequencing the genomes of 1000 actinobacteria strains.</title>
        <authorList>
            <person name="Klenk H.-P."/>
        </authorList>
    </citation>
    <scope>NUCLEOTIDE SEQUENCE [LARGE SCALE GENOMIC DNA]</scope>
    <source>
        <strain evidence="2 3">DSM 21776</strain>
    </source>
</reference>
<feature type="chain" id="PRO_5022192537" evidence="1">
    <location>
        <begin position="41"/>
        <end position="199"/>
    </location>
</feature>
<dbReference type="OrthoDB" id="5003274at2"/>